<dbReference type="PROSITE" id="PS51108">
    <property type="entry name" value="PTS_EIID"/>
    <property type="match status" value="1"/>
</dbReference>
<protein>
    <submittedName>
        <fullName evidence="2">PTS system mannose-specific EIID component</fullName>
    </submittedName>
</protein>
<dbReference type="EMBL" id="CABEEZ010000133">
    <property type="protein sequence ID" value="VTR54588.1"/>
    <property type="molecule type" value="Genomic_DNA"/>
</dbReference>
<proteinExistence type="predicted"/>
<organism evidence="2">
    <name type="scientific">Serratia fonticola</name>
    <dbReference type="NCBI Taxonomy" id="47917"/>
    <lineage>
        <taxon>Bacteria</taxon>
        <taxon>Pseudomonadati</taxon>
        <taxon>Pseudomonadota</taxon>
        <taxon>Gammaproteobacteria</taxon>
        <taxon>Enterobacterales</taxon>
        <taxon>Yersiniaceae</taxon>
        <taxon>Serratia</taxon>
    </lineage>
</organism>
<keyword evidence="1" id="KW-0812">Transmembrane</keyword>
<gene>
    <name evidence="2" type="primary">manZ_6</name>
    <name evidence="2" type="ORF">NCTC12965_06775</name>
</gene>
<reference evidence="2" key="1">
    <citation type="submission" date="2019-05" db="EMBL/GenBank/DDBJ databases">
        <authorList>
            <consortium name="Pathogen Informatics"/>
        </authorList>
    </citation>
    <scope>NUCLEOTIDE SEQUENCE [LARGE SCALE GENOMIC DNA]</scope>
    <source>
        <strain evidence="2">NCTC12965</strain>
    </source>
</reference>
<dbReference type="InterPro" id="IPR004704">
    <property type="entry name" value="PTS_IID_man"/>
</dbReference>
<evidence type="ECO:0000256" key="1">
    <source>
        <dbReference type="SAM" id="Phobius"/>
    </source>
</evidence>
<sequence>MGPVAGIGDSMLPGMLIPILLSIGMALAAGGSVIGPLFYIIAFSLIVIPGSYWLFMKGYNMGVRLGGDAGQQQILPPA</sequence>
<dbReference type="AlphaFoldDB" id="A0A4V6KXB5"/>
<feature type="transmembrane region" description="Helical" evidence="1">
    <location>
        <begin position="12"/>
        <end position="31"/>
    </location>
</feature>
<keyword evidence="1" id="KW-1133">Transmembrane helix</keyword>
<evidence type="ECO:0000313" key="2">
    <source>
        <dbReference type="EMBL" id="VTR54588.1"/>
    </source>
</evidence>
<accession>A0A4V6KXB5</accession>
<feature type="transmembrane region" description="Helical" evidence="1">
    <location>
        <begin position="37"/>
        <end position="55"/>
    </location>
</feature>
<name>A0A4V6KXB5_SERFO</name>
<dbReference type="GO" id="GO:0016020">
    <property type="term" value="C:membrane"/>
    <property type="evidence" value="ECO:0007669"/>
    <property type="project" value="InterPro"/>
</dbReference>
<keyword evidence="1" id="KW-0472">Membrane</keyword>
<dbReference type="Pfam" id="PF03613">
    <property type="entry name" value="EIID-AGA"/>
    <property type="match status" value="1"/>
</dbReference>
<dbReference type="GO" id="GO:0009401">
    <property type="term" value="P:phosphoenolpyruvate-dependent sugar phosphotransferase system"/>
    <property type="evidence" value="ECO:0007669"/>
    <property type="project" value="InterPro"/>
</dbReference>